<feature type="transmembrane region" description="Helical" evidence="3">
    <location>
        <begin position="37"/>
        <end position="60"/>
    </location>
</feature>
<evidence type="ECO:0000256" key="1">
    <source>
        <dbReference type="ARBA" id="ARBA00012528"/>
    </source>
</evidence>
<dbReference type="CDD" id="cd01949">
    <property type="entry name" value="GGDEF"/>
    <property type="match status" value="1"/>
</dbReference>
<keyword evidence="6" id="KW-1185">Reference proteome</keyword>
<dbReference type="InterPro" id="IPR050469">
    <property type="entry name" value="Diguanylate_Cyclase"/>
</dbReference>
<comment type="caution">
    <text evidence="5">The sequence shown here is derived from an EMBL/GenBank/DDBJ whole genome shotgun (WGS) entry which is preliminary data.</text>
</comment>
<dbReference type="RefSeq" id="WP_185799818.1">
    <property type="nucleotide sequence ID" value="NZ_JACJVJ010000001.1"/>
</dbReference>
<reference evidence="5 6" key="1">
    <citation type="submission" date="2020-08" db="EMBL/GenBank/DDBJ databases">
        <title>Draft genome sequence of Parasphingopyxis sp. GrpM-11.</title>
        <authorList>
            <person name="Oh J."/>
            <person name="Roh D.-H."/>
        </authorList>
    </citation>
    <scope>NUCLEOTIDE SEQUENCE [LARGE SCALE GENOMIC DNA]</scope>
    <source>
        <strain evidence="5 6">GrpM-11</strain>
    </source>
</reference>
<dbReference type="InterPro" id="IPR029787">
    <property type="entry name" value="Nucleotide_cyclase"/>
</dbReference>
<name>A0A842HTZ0_9SPHN</name>
<dbReference type="Proteomes" id="UP000564378">
    <property type="component" value="Unassembled WGS sequence"/>
</dbReference>
<dbReference type="SUPFAM" id="SSF55073">
    <property type="entry name" value="Nucleotide cyclase"/>
    <property type="match status" value="1"/>
</dbReference>
<protein>
    <recommendedName>
        <fullName evidence="1">diguanylate cyclase</fullName>
        <ecNumber evidence="1">2.7.7.65</ecNumber>
    </recommendedName>
</protein>
<dbReference type="InterPro" id="IPR043128">
    <property type="entry name" value="Rev_trsase/Diguanyl_cyclase"/>
</dbReference>
<dbReference type="EMBL" id="JACJVJ010000001">
    <property type="protein sequence ID" value="MBC2776546.1"/>
    <property type="molecule type" value="Genomic_DNA"/>
</dbReference>
<keyword evidence="3" id="KW-0812">Transmembrane</keyword>
<dbReference type="GO" id="GO:0052621">
    <property type="term" value="F:diguanylate cyclase activity"/>
    <property type="evidence" value="ECO:0007669"/>
    <property type="project" value="UniProtKB-EC"/>
</dbReference>
<evidence type="ECO:0000259" key="4">
    <source>
        <dbReference type="PROSITE" id="PS50887"/>
    </source>
</evidence>
<dbReference type="NCBIfam" id="TIGR00254">
    <property type="entry name" value="GGDEF"/>
    <property type="match status" value="1"/>
</dbReference>
<dbReference type="PANTHER" id="PTHR45138">
    <property type="entry name" value="REGULATORY COMPONENTS OF SENSORY TRANSDUCTION SYSTEM"/>
    <property type="match status" value="1"/>
</dbReference>
<keyword evidence="3" id="KW-1133">Transmembrane helix</keyword>
<dbReference type="SMART" id="SM00267">
    <property type="entry name" value="GGDEF"/>
    <property type="match status" value="1"/>
</dbReference>
<feature type="transmembrane region" description="Helical" evidence="3">
    <location>
        <begin position="66"/>
        <end position="87"/>
    </location>
</feature>
<dbReference type="PANTHER" id="PTHR45138:SF9">
    <property type="entry name" value="DIGUANYLATE CYCLASE DGCM-RELATED"/>
    <property type="match status" value="1"/>
</dbReference>
<dbReference type="Gene3D" id="3.30.70.270">
    <property type="match status" value="1"/>
</dbReference>
<proteinExistence type="predicted"/>
<evidence type="ECO:0000256" key="3">
    <source>
        <dbReference type="SAM" id="Phobius"/>
    </source>
</evidence>
<dbReference type="InterPro" id="IPR000160">
    <property type="entry name" value="GGDEF_dom"/>
</dbReference>
<dbReference type="EC" id="2.7.7.65" evidence="1"/>
<feature type="domain" description="GGDEF" evidence="4">
    <location>
        <begin position="246"/>
        <end position="377"/>
    </location>
</feature>
<evidence type="ECO:0000256" key="2">
    <source>
        <dbReference type="ARBA" id="ARBA00034247"/>
    </source>
</evidence>
<accession>A0A842HTZ0</accession>
<dbReference type="AlphaFoldDB" id="A0A842HTZ0"/>
<dbReference type="PROSITE" id="PS50887">
    <property type="entry name" value="GGDEF"/>
    <property type="match status" value="1"/>
</dbReference>
<sequence length="377" mass="40924">MRDAMEYSLPRWKLTRWLTRTGEPVSPTIQAAQIQSLYGSLSIFYAAALCTLSMAFAAWWRHGGTAFAIWVAIETGTIVLRVILLNLDRRATRIGKPTRTDLYILTTFIWAMTLGYGAAITTLSGDWLVAFAVNSVTASIAGGMCIRYFVAPRFVIATTSSVLLPMAGAACLTGEPILLVIAVQTPLFLFSMARASMRLNRMMIATMEAEEANEYRALHDELTGLWNRSGLIGVVEARRRAEPANAKMTIFFLDLDRFKPINDRHGHAAGDHVLQQVADRLLHIAGDDCEVARIGGDEFVLLSPALDAPTAQQRGEEIVRMLAEIPYDAAGTRARIGVSVGASTIAGTDGLECGMRLADKALYGAKAQGGRSVKLAA</sequence>
<feature type="transmembrane region" description="Helical" evidence="3">
    <location>
        <begin position="127"/>
        <end position="146"/>
    </location>
</feature>
<evidence type="ECO:0000313" key="5">
    <source>
        <dbReference type="EMBL" id="MBC2776546.1"/>
    </source>
</evidence>
<dbReference type="Pfam" id="PF00990">
    <property type="entry name" value="GGDEF"/>
    <property type="match status" value="1"/>
</dbReference>
<organism evidence="5 6">
    <name type="scientific">Parasphingopyxis marina</name>
    <dbReference type="NCBI Taxonomy" id="2761622"/>
    <lineage>
        <taxon>Bacteria</taxon>
        <taxon>Pseudomonadati</taxon>
        <taxon>Pseudomonadota</taxon>
        <taxon>Alphaproteobacteria</taxon>
        <taxon>Sphingomonadales</taxon>
        <taxon>Sphingomonadaceae</taxon>
        <taxon>Parasphingopyxis</taxon>
    </lineage>
</organism>
<evidence type="ECO:0000313" key="6">
    <source>
        <dbReference type="Proteomes" id="UP000564378"/>
    </source>
</evidence>
<gene>
    <name evidence="5" type="ORF">H6P80_02810</name>
</gene>
<comment type="catalytic activity">
    <reaction evidence="2">
        <text>2 GTP = 3',3'-c-di-GMP + 2 diphosphate</text>
        <dbReference type="Rhea" id="RHEA:24898"/>
        <dbReference type="ChEBI" id="CHEBI:33019"/>
        <dbReference type="ChEBI" id="CHEBI:37565"/>
        <dbReference type="ChEBI" id="CHEBI:58805"/>
        <dbReference type="EC" id="2.7.7.65"/>
    </reaction>
</comment>
<keyword evidence="3" id="KW-0472">Membrane</keyword>
<feature type="transmembrane region" description="Helical" evidence="3">
    <location>
        <begin position="102"/>
        <end position="121"/>
    </location>
</feature>